<dbReference type="AlphaFoldDB" id="A0A0C2M1K5"/>
<evidence type="ECO:0000313" key="1">
    <source>
        <dbReference type="EMBL" id="KII60955.1"/>
    </source>
</evidence>
<dbReference type="Proteomes" id="UP000031668">
    <property type="component" value="Unassembled WGS sequence"/>
</dbReference>
<evidence type="ECO:0000313" key="2">
    <source>
        <dbReference type="Proteomes" id="UP000031668"/>
    </source>
</evidence>
<accession>A0A0C2M1K5</accession>
<name>A0A0C2M1K5_THEKT</name>
<sequence>MISRLATYKIFDHVEAICLIREKGRTNDELREKGALFIAKFNEMLKEDRIPKSFLFMRALTLPYIAEKCNYVHRRLLKKYIADDVIDLLDVDLGYCTKHRDSVSHIAKIYKSIKGFSYDIQTQKEQFFR</sequence>
<reference evidence="1 2" key="1">
    <citation type="journal article" date="2014" name="Genome Biol. Evol.">
        <title>The genome of the myxosporean Thelohanellus kitauei shows adaptations to nutrient acquisition within its fish host.</title>
        <authorList>
            <person name="Yang Y."/>
            <person name="Xiong J."/>
            <person name="Zhou Z."/>
            <person name="Huo F."/>
            <person name="Miao W."/>
            <person name="Ran C."/>
            <person name="Liu Y."/>
            <person name="Zhang J."/>
            <person name="Feng J."/>
            <person name="Wang M."/>
            <person name="Wang M."/>
            <person name="Wang L."/>
            <person name="Yao B."/>
        </authorList>
    </citation>
    <scope>NUCLEOTIDE SEQUENCE [LARGE SCALE GENOMIC DNA]</scope>
    <source>
        <strain evidence="1">Wuqing</strain>
    </source>
</reference>
<gene>
    <name evidence="1" type="ORF">RF11_13928</name>
</gene>
<proteinExistence type="predicted"/>
<comment type="caution">
    <text evidence="1">The sequence shown here is derived from an EMBL/GenBank/DDBJ whole genome shotgun (WGS) entry which is preliminary data.</text>
</comment>
<dbReference type="EMBL" id="JWZT01005390">
    <property type="protein sequence ID" value="KII60955.1"/>
    <property type="molecule type" value="Genomic_DNA"/>
</dbReference>
<keyword evidence="2" id="KW-1185">Reference proteome</keyword>
<protein>
    <submittedName>
        <fullName evidence="1">Uncharacterized protein</fullName>
    </submittedName>
</protein>
<organism evidence="1 2">
    <name type="scientific">Thelohanellus kitauei</name>
    <name type="common">Myxosporean</name>
    <dbReference type="NCBI Taxonomy" id="669202"/>
    <lineage>
        <taxon>Eukaryota</taxon>
        <taxon>Metazoa</taxon>
        <taxon>Cnidaria</taxon>
        <taxon>Myxozoa</taxon>
        <taxon>Myxosporea</taxon>
        <taxon>Bivalvulida</taxon>
        <taxon>Platysporina</taxon>
        <taxon>Myxobolidae</taxon>
        <taxon>Thelohanellus</taxon>
    </lineage>
</organism>